<gene>
    <name evidence="2" type="ORF">K8P03_11010</name>
</gene>
<feature type="transmembrane region" description="Helical" evidence="1">
    <location>
        <begin position="29"/>
        <end position="46"/>
    </location>
</feature>
<proteinExistence type="predicted"/>
<evidence type="ECO:0000256" key="1">
    <source>
        <dbReference type="SAM" id="Phobius"/>
    </source>
</evidence>
<keyword evidence="1" id="KW-0472">Membrane</keyword>
<accession>A0ABS7T215</accession>
<dbReference type="EMBL" id="JAIPME010000002">
    <property type="protein sequence ID" value="MBZ2387801.1"/>
    <property type="molecule type" value="Genomic_DNA"/>
</dbReference>
<keyword evidence="1" id="KW-1133">Transmembrane helix</keyword>
<dbReference type="Proteomes" id="UP000734271">
    <property type="component" value="Unassembled WGS sequence"/>
</dbReference>
<evidence type="ECO:0000313" key="3">
    <source>
        <dbReference type="Proteomes" id="UP000734271"/>
    </source>
</evidence>
<dbReference type="RefSeq" id="WP_223420659.1">
    <property type="nucleotide sequence ID" value="NZ_JAIPME010000002.1"/>
</dbReference>
<keyword evidence="3" id="KW-1185">Reference proteome</keyword>
<comment type="caution">
    <text evidence="2">The sequence shown here is derived from an EMBL/GenBank/DDBJ whole genome shotgun (WGS) entry which is preliminary data.</text>
</comment>
<keyword evidence="1" id="KW-0812">Transmembrane</keyword>
<protein>
    <submittedName>
        <fullName evidence="2">Uncharacterized protein</fullName>
    </submittedName>
</protein>
<evidence type="ECO:0000313" key="2">
    <source>
        <dbReference type="EMBL" id="MBZ2387801.1"/>
    </source>
</evidence>
<reference evidence="2 3" key="1">
    <citation type="submission" date="2021-08" db="EMBL/GenBank/DDBJ databases">
        <title>FDA dAtabase for Regulatory Grade micrObial Sequences (FDA-ARGOS): Supporting development and validation of Infectious Disease Dx tests.</title>
        <authorList>
            <person name="Sproer C."/>
            <person name="Gronow S."/>
            <person name="Severitt S."/>
            <person name="Schroder I."/>
            <person name="Tallon L."/>
            <person name="Sadzewicz L."/>
            <person name="Zhao X."/>
            <person name="Boylan J."/>
            <person name="Ott S."/>
            <person name="Bowen H."/>
            <person name="Vavikolanu K."/>
            <person name="Hazen T."/>
            <person name="Aluvathingal J."/>
            <person name="Nadendla S."/>
            <person name="Lowell S."/>
            <person name="Myers T."/>
            <person name="Yan Y."/>
            <person name="Sichtig H."/>
        </authorList>
    </citation>
    <scope>NUCLEOTIDE SEQUENCE [LARGE SCALE GENOMIC DNA]</scope>
    <source>
        <strain evidence="2 3">FDAARGOS_1460</strain>
    </source>
</reference>
<sequence>MTRKRDINDWLLWLMVFRIFVDFHDLQVAILYFVMAVVLFLAERGLERYFERSKA</sequence>
<organism evidence="2 3">
    <name type="scientific">Anaerococcus murdochii</name>
    <dbReference type="NCBI Taxonomy" id="411577"/>
    <lineage>
        <taxon>Bacteria</taxon>
        <taxon>Bacillati</taxon>
        <taxon>Bacillota</taxon>
        <taxon>Tissierellia</taxon>
        <taxon>Tissierellales</taxon>
        <taxon>Peptoniphilaceae</taxon>
        <taxon>Anaerococcus</taxon>
    </lineage>
</organism>
<name>A0ABS7T215_9FIRM</name>